<dbReference type="PANTHER" id="PTHR33963">
    <property type="entry name" value="MKRN2 OPPOSITE STRAND PROTEIN"/>
    <property type="match status" value="1"/>
</dbReference>
<dbReference type="InterPro" id="IPR032016">
    <property type="entry name" value="MKRN2OS-like"/>
</dbReference>
<dbReference type="Proteomes" id="UP000076502">
    <property type="component" value="Unassembled WGS sequence"/>
</dbReference>
<name>A0A154PCX9_DUFNO</name>
<reference evidence="3 4" key="1">
    <citation type="submission" date="2015-07" db="EMBL/GenBank/DDBJ databases">
        <title>The genome of Dufourea novaeangliae.</title>
        <authorList>
            <person name="Pan H."/>
            <person name="Kapheim K."/>
        </authorList>
    </citation>
    <scope>NUCLEOTIDE SEQUENCE [LARGE SCALE GENOMIC DNA]</scope>
    <source>
        <strain evidence="3">0120121106</strain>
        <tissue evidence="3">Whole body</tissue>
    </source>
</reference>
<dbReference type="InterPro" id="IPR053922">
    <property type="entry name" value="MKRN2OS-like_N"/>
</dbReference>
<evidence type="ECO:0008006" key="5">
    <source>
        <dbReference type="Google" id="ProtNLM"/>
    </source>
</evidence>
<proteinExistence type="predicted"/>
<accession>A0A154PCX9</accession>
<gene>
    <name evidence="3" type="ORF">WN55_00814</name>
</gene>
<evidence type="ECO:0000259" key="1">
    <source>
        <dbReference type="Pfam" id="PF16044"/>
    </source>
</evidence>
<feature type="domain" description="MKRN2 opposite strand protein-like N-terminal" evidence="2">
    <location>
        <begin position="5"/>
        <end position="33"/>
    </location>
</feature>
<dbReference type="InterPro" id="IPR053921">
    <property type="entry name" value="MKRN2OS-like_C"/>
</dbReference>
<feature type="domain" description="MKRN2 opposite strand protein-like C-terminal" evidence="1">
    <location>
        <begin position="41"/>
        <end position="192"/>
    </location>
</feature>
<dbReference type="Pfam" id="PF16044">
    <property type="entry name" value="DUF4796_C"/>
    <property type="match status" value="1"/>
</dbReference>
<protein>
    <recommendedName>
        <fullName evidence="5">MKRN2 opposite strand protein</fullName>
    </recommendedName>
</protein>
<evidence type="ECO:0000259" key="2">
    <source>
        <dbReference type="Pfam" id="PF22795"/>
    </source>
</evidence>
<evidence type="ECO:0000313" key="3">
    <source>
        <dbReference type="EMBL" id="KZC09681.1"/>
    </source>
</evidence>
<dbReference type="PANTHER" id="PTHR33963:SF2">
    <property type="entry name" value="MKRN2 OPPOSITE STRAND PROTEIN"/>
    <property type="match status" value="1"/>
</dbReference>
<dbReference type="EMBL" id="KQ434874">
    <property type="protein sequence ID" value="KZC09681.1"/>
    <property type="molecule type" value="Genomic_DNA"/>
</dbReference>
<organism evidence="3 4">
    <name type="scientific">Dufourea novaeangliae</name>
    <name type="common">Sweat bee</name>
    <dbReference type="NCBI Taxonomy" id="178035"/>
    <lineage>
        <taxon>Eukaryota</taxon>
        <taxon>Metazoa</taxon>
        <taxon>Ecdysozoa</taxon>
        <taxon>Arthropoda</taxon>
        <taxon>Hexapoda</taxon>
        <taxon>Insecta</taxon>
        <taxon>Pterygota</taxon>
        <taxon>Neoptera</taxon>
        <taxon>Endopterygota</taxon>
        <taxon>Hymenoptera</taxon>
        <taxon>Apocrita</taxon>
        <taxon>Aculeata</taxon>
        <taxon>Apoidea</taxon>
        <taxon>Anthophila</taxon>
        <taxon>Halictidae</taxon>
        <taxon>Rophitinae</taxon>
        <taxon>Dufourea</taxon>
    </lineage>
</organism>
<dbReference type="Pfam" id="PF22795">
    <property type="entry name" value="DUF4796_N"/>
    <property type="match status" value="1"/>
</dbReference>
<evidence type="ECO:0000313" key="4">
    <source>
        <dbReference type="Proteomes" id="UP000076502"/>
    </source>
</evidence>
<sequence>MAYNPGIICFRHCCSESIFCKSVPKLCPICQSCIINCNIEPFLVPYPYTNATYHPVAIVVRPSQGSFINDYTAAKDLHIGVTNSKGIVFEFDRQGLIVNDHCRWTDCVAFKIVPSSWENHWDETLERMLKDTKWKSKNYDEVDMNCCNFVMEFVNNLQYTNIKFASKEDMCNELIMSKIQDAIKYNYVLKKLEKNDYFKL</sequence>
<dbReference type="AlphaFoldDB" id="A0A154PCX9"/>
<keyword evidence="4" id="KW-1185">Reference proteome</keyword>